<evidence type="ECO:0000313" key="4">
    <source>
        <dbReference type="Proteomes" id="UP000332933"/>
    </source>
</evidence>
<proteinExistence type="predicted"/>
<feature type="chain" id="PRO_5036116345" evidence="1">
    <location>
        <begin position="22"/>
        <end position="255"/>
    </location>
</feature>
<dbReference type="Proteomes" id="UP000332933">
    <property type="component" value="Unassembled WGS sequence"/>
</dbReference>
<keyword evidence="4" id="KW-1185">Reference proteome</keyword>
<protein>
    <submittedName>
        <fullName evidence="3">Aste57867_15829 protein</fullName>
    </submittedName>
</protein>
<reference evidence="2" key="2">
    <citation type="submission" date="2019-06" db="EMBL/GenBank/DDBJ databases">
        <title>Genomics analysis of Aphanomyces spp. identifies a new class of oomycete effector associated with host adaptation.</title>
        <authorList>
            <person name="Gaulin E."/>
        </authorList>
    </citation>
    <scope>NUCLEOTIDE SEQUENCE</scope>
    <source>
        <strain evidence="2">CBS 578.67</strain>
    </source>
</reference>
<dbReference type="AlphaFoldDB" id="A0A485L700"/>
<dbReference type="EMBL" id="VJMH01005757">
    <property type="protein sequence ID" value="KAF0693171.1"/>
    <property type="molecule type" value="Genomic_DNA"/>
</dbReference>
<dbReference type="EMBL" id="CAADRA010005778">
    <property type="protein sequence ID" value="VFT92616.1"/>
    <property type="molecule type" value="Genomic_DNA"/>
</dbReference>
<name>A0A485L700_9STRA</name>
<reference evidence="3 4" key="1">
    <citation type="submission" date="2019-03" db="EMBL/GenBank/DDBJ databases">
        <authorList>
            <person name="Gaulin E."/>
            <person name="Dumas B."/>
        </authorList>
    </citation>
    <scope>NUCLEOTIDE SEQUENCE [LARGE SCALE GENOMIC DNA]</scope>
    <source>
        <strain evidence="3">CBS 568.67</strain>
    </source>
</reference>
<keyword evidence="1" id="KW-0732">Signal</keyword>
<sequence length="255" mass="27425">MRMCVLLSAIAASTALAPSTAWVNVYGVDLTPTFGNADILAQDGVSTLQACKDIAIAKNVAYATLDGDVCKVYGLTYTYSLHDGVMSSARYNADNFDCFGNADFTGDDIWDTATRFERCLDACQLEFGSESRQRCNAVTWIQNPGEVSGHCYLKYLKDPLRAAEGNARGAIACRSRHAFLHGLGYVEVDGIEFSHEDDASIPNVTSPEHCVSIALSKGGRVTALHFSSSRASNASLHASRHASKVVLSFHTSSPI</sequence>
<organism evidence="3 4">
    <name type="scientific">Aphanomyces stellatus</name>
    <dbReference type="NCBI Taxonomy" id="120398"/>
    <lineage>
        <taxon>Eukaryota</taxon>
        <taxon>Sar</taxon>
        <taxon>Stramenopiles</taxon>
        <taxon>Oomycota</taxon>
        <taxon>Saprolegniomycetes</taxon>
        <taxon>Saprolegniales</taxon>
        <taxon>Verrucalvaceae</taxon>
        <taxon>Aphanomyces</taxon>
    </lineage>
</organism>
<evidence type="ECO:0000256" key="1">
    <source>
        <dbReference type="SAM" id="SignalP"/>
    </source>
</evidence>
<accession>A0A485L700</accession>
<evidence type="ECO:0000313" key="3">
    <source>
        <dbReference type="EMBL" id="VFT92616.1"/>
    </source>
</evidence>
<dbReference type="Gene3D" id="3.50.4.10">
    <property type="entry name" value="Hepatocyte Growth Factor"/>
    <property type="match status" value="1"/>
</dbReference>
<gene>
    <name evidence="3" type="primary">Aste57867_15829</name>
    <name evidence="2" type="ORF">As57867_015773</name>
    <name evidence="3" type="ORF">ASTE57867_15829</name>
</gene>
<feature type="signal peptide" evidence="1">
    <location>
        <begin position="1"/>
        <end position="21"/>
    </location>
</feature>
<dbReference type="OrthoDB" id="58969at2759"/>
<evidence type="ECO:0000313" key="2">
    <source>
        <dbReference type="EMBL" id="KAF0693171.1"/>
    </source>
</evidence>